<organism evidence="9 10">
    <name type="scientific">Kingdonia uniflora</name>
    <dbReference type="NCBI Taxonomy" id="39325"/>
    <lineage>
        <taxon>Eukaryota</taxon>
        <taxon>Viridiplantae</taxon>
        <taxon>Streptophyta</taxon>
        <taxon>Embryophyta</taxon>
        <taxon>Tracheophyta</taxon>
        <taxon>Spermatophyta</taxon>
        <taxon>Magnoliopsida</taxon>
        <taxon>Ranunculales</taxon>
        <taxon>Circaeasteraceae</taxon>
        <taxon>Kingdonia</taxon>
    </lineage>
</organism>
<comment type="catalytic activity">
    <reaction evidence="7">
        <text>a quinone + NADH + H(+) = a quinol + NAD(+)</text>
        <dbReference type="Rhea" id="RHEA:46160"/>
        <dbReference type="ChEBI" id="CHEBI:15378"/>
        <dbReference type="ChEBI" id="CHEBI:24646"/>
        <dbReference type="ChEBI" id="CHEBI:57540"/>
        <dbReference type="ChEBI" id="CHEBI:57945"/>
        <dbReference type="ChEBI" id="CHEBI:132124"/>
        <dbReference type="EC" id="1.6.5.9"/>
    </reaction>
</comment>
<reference evidence="9 10" key="1">
    <citation type="journal article" date="2020" name="IScience">
        <title>Genome Sequencing of the Endangered Kingdonia uniflora (Circaeasteraceae, Ranunculales) Reveals Potential Mechanisms of Evolutionary Specialization.</title>
        <authorList>
            <person name="Sun Y."/>
            <person name="Deng T."/>
            <person name="Zhang A."/>
            <person name="Moore M.J."/>
            <person name="Landis J.B."/>
            <person name="Lin N."/>
            <person name="Zhang H."/>
            <person name="Zhang X."/>
            <person name="Huang J."/>
            <person name="Zhang X."/>
            <person name="Sun H."/>
            <person name="Wang H."/>
        </authorList>
    </citation>
    <scope>NUCLEOTIDE SEQUENCE [LARGE SCALE GENOMIC DNA]</scope>
    <source>
        <strain evidence="9">TB1705</strain>
        <tissue evidence="9">Leaf</tissue>
    </source>
</reference>
<comment type="similarity">
    <text evidence="1">Belongs to the NADH dehydrogenase family.</text>
</comment>
<dbReference type="OrthoDB" id="3244603at2759"/>
<sequence length="56" mass="6712">MKNLPATAQVADQQGSYLAYCFNRMKKYEKNQEGPLRFRGIGRHRFLPFRYKIILF</sequence>
<evidence type="ECO:0000256" key="5">
    <source>
        <dbReference type="ARBA" id="ARBA00023002"/>
    </source>
</evidence>
<evidence type="ECO:0000256" key="6">
    <source>
        <dbReference type="ARBA" id="ARBA00023027"/>
    </source>
</evidence>
<keyword evidence="3" id="KW-0285">Flavoprotein</keyword>
<dbReference type="PANTHER" id="PTHR43706">
    <property type="entry name" value="NADH DEHYDROGENASE"/>
    <property type="match status" value="1"/>
</dbReference>
<comment type="catalytic activity">
    <reaction evidence="8">
        <text>a ubiquinone + NADH + H(+) = a ubiquinol + NAD(+)</text>
        <dbReference type="Rhea" id="RHEA:23152"/>
        <dbReference type="Rhea" id="RHEA-COMP:9565"/>
        <dbReference type="Rhea" id="RHEA-COMP:9566"/>
        <dbReference type="ChEBI" id="CHEBI:15378"/>
        <dbReference type="ChEBI" id="CHEBI:16389"/>
        <dbReference type="ChEBI" id="CHEBI:17976"/>
        <dbReference type="ChEBI" id="CHEBI:57540"/>
        <dbReference type="ChEBI" id="CHEBI:57945"/>
    </reaction>
</comment>
<keyword evidence="5" id="KW-0560">Oxidoreductase</keyword>
<evidence type="ECO:0000256" key="1">
    <source>
        <dbReference type="ARBA" id="ARBA00005272"/>
    </source>
</evidence>
<dbReference type="Gene3D" id="3.50.50.100">
    <property type="match status" value="1"/>
</dbReference>
<evidence type="ECO:0000313" key="9">
    <source>
        <dbReference type="EMBL" id="KAF6135130.1"/>
    </source>
</evidence>
<dbReference type="GO" id="GO:0005739">
    <property type="term" value="C:mitochondrion"/>
    <property type="evidence" value="ECO:0007669"/>
    <property type="project" value="TreeGrafter"/>
</dbReference>
<evidence type="ECO:0000256" key="8">
    <source>
        <dbReference type="ARBA" id="ARBA00049010"/>
    </source>
</evidence>
<dbReference type="EMBL" id="JACGCM010002813">
    <property type="protein sequence ID" value="KAF6135130.1"/>
    <property type="molecule type" value="Genomic_DNA"/>
</dbReference>
<evidence type="ECO:0000256" key="3">
    <source>
        <dbReference type="ARBA" id="ARBA00022630"/>
    </source>
</evidence>
<dbReference type="Proteomes" id="UP000541444">
    <property type="component" value="Unassembled WGS sequence"/>
</dbReference>
<evidence type="ECO:0000256" key="4">
    <source>
        <dbReference type="ARBA" id="ARBA00022827"/>
    </source>
</evidence>
<evidence type="ECO:0000256" key="2">
    <source>
        <dbReference type="ARBA" id="ARBA00012637"/>
    </source>
</evidence>
<keyword evidence="6" id="KW-0520">NAD</keyword>
<evidence type="ECO:0000313" key="10">
    <source>
        <dbReference type="Proteomes" id="UP000541444"/>
    </source>
</evidence>
<dbReference type="EC" id="1.6.5.9" evidence="2"/>
<comment type="caution">
    <text evidence="9">The sequence shown here is derived from an EMBL/GenBank/DDBJ whole genome shotgun (WGS) entry which is preliminary data.</text>
</comment>
<gene>
    <name evidence="9" type="ORF">GIB67_040441</name>
</gene>
<evidence type="ECO:0000256" key="7">
    <source>
        <dbReference type="ARBA" id="ARBA00047599"/>
    </source>
</evidence>
<dbReference type="InterPro" id="IPR045024">
    <property type="entry name" value="NDH-2"/>
</dbReference>
<dbReference type="GO" id="GO:0050136">
    <property type="term" value="F:NADH dehydrogenase (quinone) (non-electrogenic) activity"/>
    <property type="evidence" value="ECO:0007669"/>
    <property type="project" value="UniProtKB-EC"/>
</dbReference>
<accession>A0A7J7KXM7</accession>
<name>A0A7J7KXM7_9MAGN</name>
<keyword evidence="4" id="KW-0274">FAD</keyword>
<dbReference type="PANTHER" id="PTHR43706:SF47">
    <property type="entry name" value="EXTERNAL NADH-UBIQUINONE OXIDOREDUCTASE 1, MITOCHONDRIAL-RELATED"/>
    <property type="match status" value="1"/>
</dbReference>
<proteinExistence type="inferred from homology"/>
<dbReference type="AlphaFoldDB" id="A0A7J7KXM7"/>
<keyword evidence="10" id="KW-1185">Reference proteome</keyword>
<protein>
    <recommendedName>
        <fullName evidence="2">NADH:ubiquinone reductase (non-electrogenic)</fullName>
        <ecNumber evidence="2">1.6.5.9</ecNumber>
    </recommendedName>
</protein>